<proteinExistence type="predicted"/>
<keyword evidence="2" id="KW-1185">Reference proteome</keyword>
<dbReference type="HOGENOM" id="CLU_3196692_0_0_9"/>
<evidence type="ECO:0000313" key="2">
    <source>
        <dbReference type="Proteomes" id="UP000003100"/>
    </source>
</evidence>
<sequence>MKFSIIYSFFGIHVHWQFSLRLPLLVFSAILERRSKMKIMRGGML</sequence>
<accession>C0CS78</accession>
<protein>
    <submittedName>
        <fullName evidence="1">Uncharacterized protein</fullName>
    </submittedName>
</protein>
<name>C0CS78_BLAHS</name>
<dbReference type="AlphaFoldDB" id="C0CS78"/>
<comment type="caution">
    <text evidence="1">The sequence shown here is derived from an EMBL/GenBank/DDBJ whole genome shotgun (WGS) entry which is preliminary data.</text>
</comment>
<evidence type="ECO:0000313" key="1">
    <source>
        <dbReference type="EMBL" id="EEG47378.1"/>
    </source>
</evidence>
<organism evidence="1 2">
    <name type="scientific">Blautia hydrogenotrophica (strain DSM 10507 / JCM 14656 / S5a33)</name>
    <name type="common">Ruminococcus hydrogenotrophicus</name>
    <dbReference type="NCBI Taxonomy" id="476272"/>
    <lineage>
        <taxon>Bacteria</taxon>
        <taxon>Bacillati</taxon>
        <taxon>Bacillota</taxon>
        <taxon>Clostridia</taxon>
        <taxon>Lachnospirales</taxon>
        <taxon>Lachnospiraceae</taxon>
        <taxon>Blautia</taxon>
    </lineage>
</organism>
<reference evidence="1 2" key="1">
    <citation type="submission" date="2009-01" db="EMBL/GenBank/DDBJ databases">
        <authorList>
            <person name="Fulton L."/>
            <person name="Clifton S."/>
            <person name="Fulton B."/>
            <person name="Xu J."/>
            <person name="Minx P."/>
            <person name="Pepin K.H."/>
            <person name="Johnson M."/>
            <person name="Bhonagiri V."/>
            <person name="Nash W.E."/>
            <person name="Mardis E.R."/>
            <person name="Wilson R.K."/>
        </authorList>
    </citation>
    <scope>NUCLEOTIDE SEQUENCE [LARGE SCALE GENOMIC DNA]</scope>
    <source>
        <strain evidence="2">DSM 10507 / JCM 14656 / S5a33</strain>
    </source>
</reference>
<dbReference type="EMBL" id="ACBZ01000200">
    <property type="protein sequence ID" value="EEG47378.1"/>
    <property type="molecule type" value="Genomic_DNA"/>
</dbReference>
<dbReference type="PATRIC" id="fig|476272.21.peg.450"/>
<reference evidence="1 2" key="2">
    <citation type="submission" date="2009-02" db="EMBL/GenBank/DDBJ databases">
        <title>Draft genome sequence of Blautia hydrogenotrophica DSM 10507 (Ruminococcus hydrogenotrophicus DSM 10507).</title>
        <authorList>
            <person name="Sudarsanam P."/>
            <person name="Ley R."/>
            <person name="Guruge J."/>
            <person name="Turnbaugh P.J."/>
            <person name="Mahowald M."/>
            <person name="Liep D."/>
            <person name="Gordon J."/>
        </authorList>
    </citation>
    <scope>NUCLEOTIDE SEQUENCE [LARGE SCALE GENOMIC DNA]</scope>
    <source>
        <strain evidence="2">DSM 10507 / JCM 14656 / S5a33</strain>
    </source>
</reference>
<dbReference type="Proteomes" id="UP000003100">
    <property type="component" value="Unassembled WGS sequence"/>
</dbReference>
<gene>
    <name evidence="1" type="ORF">RUMHYD_03768</name>
</gene>